<dbReference type="EMBL" id="CP060713">
    <property type="protein sequence ID" value="QNN53931.1"/>
    <property type="molecule type" value="Genomic_DNA"/>
</dbReference>
<dbReference type="Proteomes" id="UP000515947">
    <property type="component" value="Chromosome"/>
</dbReference>
<dbReference type="Gene3D" id="3.40.50.1820">
    <property type="entry name" value="alpha/beta hydrolase"/>
    <property type="match status" value="1"/>
</dbReference>
<gene>
    <name evidence="3" type="ORF">H9L09_05965</name>
</gene>
<proteinExistence type="predicted"/>
<dbReference type="Pfam" id="PF08530">
    <property type="entry name" value="PepX_C"/>
    <property type="match status" value="1"/>
</dbReference>
<feature type="domain" description="Xaa-Pro dipeptidyl-peptidase C-terminal" evidence="2">
    <location>
        <begin position="319"/>
        <end position="568"/>
    </location>
</feature>
<dbReference type="PANTHER" id="PTHR43056:SF10">
    <property type="entry name" value="COCE_NOND FAMILY, PUTATIVE (AFU_ORTHOLOGUE AFUA_7G00600)-RELATED"/>
    <property type="match status" value="1"/>
</dbReference>
<dbReference type="InterPro" id="IPR029058">
    <property type="entry name" value="AB_hydrolase_fold"/>
</dbReference>
<accession>A0A7G9REA6</accession>
<dbReference type="InterPro" id="IPR050585">
    <property type="entry name" value="Xaa-Pro_dipeptidyl-ppase/CocE"/>
</dbReference>
<dbReference type="PANTHER" id="PTHR43056">
    <property type="entry name" value="PEPTIDASE S9 PROLYL OLIGOPEPTIDASE"/>
    <property type="match status" value="1"/>
</dbReference>
<dbReference type="SUPFAM" id="SSF53474">
    <property type="entry name" value="alpha/beta-Hydrolases"/>
    <property type="match status" value="1"/>
</dbReference>
<dbReference type="GO" id="GO:0008239">
    <property type="term" value="F:dipeptidyl-peptidase activity"/>
    <property type="evidence" value="ECO:0007669"/>
    <property type="project" value="InterPro"/>
</dbReference>
<dbReference type="Gene3D" id="2.60.120.260">
    <property type="entry name" value="Galactose-binding domain-like"/>
    <property type="match status" value="1"/>
</dbReference>
<dbReference type="SUPFAM" id="SSF49785">
    <property type="entry name" value="Galactose-binding domain-like"/>
    <property type="match status" value="1"/>
</dbReference>
<protein>
    <submittedName>
        <fullName evidence="3">CocE/NonD family hydrolase</fullName>
    </submittedName>
</protein>
<dbReference type="InterPro" id="IPR013736">
    <property type="entry name" value="Xaa-Pro_dipept_C"/>
</dbReference>
<evidence type="ECO:0000256" key="1">
    <source>
        <dbReference type="ARBA" id="ARBA00022801"/>
    </source>
</evidence>
<dbReference type="KEGG" id="nmes:H9L09_05965"/>
<dbReference type="Pfam" id="PF02129">
    <property type="entry name" value="Peptidase_S15"/>
    <property type="match status" value="1"/>
</dbReference>
<reference evidence="3 4" key="1">
    <citation type="submission" date="2020-08" db="EMBL/GenBank/DDBJ databases">
        <title>Genome sequence of Nocardioides mesophilus KACC 16243T.</title>
        <authorList>
            <person name="Hyun D.-W."/>
            <person name="Bae J.-W."/>
        </authorList>
    </citation>
    <scope>NUCLEOTIDE SEQUENCE [LARGE SCALE GENOMIC DNA]</scope>
    <source>
        <strain evidence="3 4">KACC 16243</strain>
    </source>
</reference>
<dbReference type="InterPro" id="IPR005674">
    <property type="entry name" value="CocE/Ser_esterase"/>
</dbReference>
<dbReference type="InterPro" id="IPR000383">
    <property type="entry name" value="Xaa-Pro-like_dom"/>
</dbReference>
<organism evidence="3 4">
    <name type="scientific">Nocardioides mesophilus</name>
    <dbReference type="NCBI Taxonomy" id="433659"/>
    <lineage>
        <taxon>Bacteria</taxon>
        <taxon>Bacillati</taxon>
        <taxon>Actinomycetota</taxon>
        <taxon>Actinomycetes</taxon>
        <taxon>Propionibacteriales</taxon>
        <taxon>Nocardioidaceae</taxon>
        <taxon>Nocardioides</taxon>
    </lineage>
</organism>
<evidence type="ECO:0000259" key="2">
    <source>
        <dbReference type="SMART" id="SM00939"/>
    </source>
</evidence>
<evidence type="ECO:0000313" key="3">
    <source>
        <dbReference type="EMBL" id="QNN53931.1"/>
    </source>
</evidence>
<dbReference type="RefSeq" id="WP_187579775.1">
    <property type="nucleotide sequence ID" value="NZ_CP060713.1"/>
</dbReference>
<dbReference type="NCBIfam" id="TIGR00976">
    <property type="entry name" value="CocE_NonD"/>
    <property type="match status" value="1"/>
</dbReference>
<dbReference type="InterPro" id="IPR008979">
    <property type="entry name" value="Galactose-bd-like_sf"/>
</dbReference>
<dbReference type="AlphaFoldDB" id="A0A7G9REA6"/>
<name>A0A7G9REA6_9ACTN</name>
<dbReference type="SMART" id="SM00939">
    <property type="entry name" value="PepX_C"/>
    <property type="match status" value="1"/>
</dbReference>
<dbReference type="Gene3D" id="1.10.3020.10">
    <property type="entry name" value="alpha-amino acid ester hydrolase ( Helical cap domain)"/>
    <property type="match status" value="1"/>
</dbReference>
<sequence>MAATELTLRRNAEMRLPSGEILRADIWIPAGEGPFPTLLQRLPYDKSSSFMTQSAVGMEIVRALDLGFAVVVQDTRGRFTSEGDFEPFAHEAADGAAAVSWVRDQDFSNGQVCTYGASYIGATQMLLAQERPAGLVAMAPQVTTGDYYENWTYRSGALQLGFILLWIMESLAPSDVVRRELDGTDRGVQLLAQLLSDPAKAMEILPVRSGHLKQLAPYADDWLAHPTRDDYWEEMNPSRRYGDMEVPALHIAGWNDLFLEGSLNNYVGMRTGSATSDARDGQYLIVGPWSHGNMSDWQGDAWLGYAAHSAVLDLTGRQLEFFSAAVAGRRPEMPRVTYFTTGTNDWHEAEDWPLPGVVETPLYLGSGDAGPSTLTYDPPVGEAAPRAFVSDPLDPVPTIGGATFLPGLLVARNSGHKDQTSVENRDDVLIYTSELLTEPCTVTGPVVLELWASSSAVDCDWTGRLTDVDADGVSVGIIDGILRSRYRAGARPAPLTPGAPELFTITLGSISHTFGAGHRIRLQVASSNFPRFDRNPQSMVDPATATIADFVTAEQRVFHDAARPSRLLLPIV</sequence>
<keyword evidence="4" id="KW-1185">Reference proteome</keyword>
<evidence type="ECO:0000313" key="4">
    <source>
        <dbReference type="Proteomes" id="UP000515947"/>
    </source>
</evidence>
<keyword evidence="1 3" id="KW-0378">Hydrolase</keyword>